<feature type="transmembrane region" description="Helical" evidence="6">
    <location>
        <begin position="370"/>
        <end position="389"/>
    </location>
</feature>
<reference evidence="7" key="1">
    <citation type="submission" date="2020-03" db="EMBL/GenBank/DDBJ databases">
        <title>A high-quality chromosome-level genome assembly of a woody plant with both climbing and erect habits, Rhamnella rubrinervis.</title>
        <authorList>
            <person name="Lu Z."/>
            <person name="Yang Y."/>
            <person name="Zhu X."/>
            <person name="Sun Y."/>
        </authorList>
    </citation>
    <scope>NUCLEOTIDE SEQUENCE</scope>
    <source>
        <strain evidence="7">BYM</strain>
        <tissue evidence="7">Leaf</tissue>
    </source>
</reference>
<dbReference type="Proteomes" id="UP000796880">
    <property type="component" value="Unassembled WGS sequence"/>
</dbReference>
<keyword evidence="5 6" id="KW-0472">Membrane</keyword>
<feature type="transmembrane region" description="Helical" evidence="6">
    <location>
        <begin position="75"/>
        <end position="94"/>
    </location>
</feature>
<evidence type="ECO:0000256" key="1">
    <source>
        <dbReference type="ARBA" id="ARBA00004141"/>
    </source>
</evidence>
<evidence type="ECO:0000256" key="6">
    <source>
        <dbReference type="SAM" id="Phobius"/>
    </source>
</evidence>
<dbReference type="PANTHER" id="PTHR11119">
    <property type="entry name" value="XANTHINE-URACIL / VITAMIN C PERMEASE FAMILY MEMBER"/>
    <property type="match status" value="1"/>
</dbReference>
<keyword evidence="3 6" id="KW-0812">Transmembrane</keyword>
<dbReference type="EMBL" id="VOIH02000005">
    <property type="protein sequence ID" value="KAF3446540.1"/>
    <property type="molecule type" value="Genomic_DNA"/>
</dbReference>
<dbReference type="InterPro" id="IPR006043">
    <property type="entry name" value="NCS2"/>
</dbReference>
<evidence type="ECO:0000256" key="3">
    <source>
        <dbReference type="ARBA" id="ARBA00022692"/>
    </source>
</evidence>
<gene>
    <name evidence="7" type="ORF">FNV43_RR11720</name>
</gene>
<name>A0A8K0MI51_9ROSA</name>
<dbReference type="GO" id="GO:0016020">
    <property type="term" value="C:membrane"/>
    <property type="evidence" value="ECO:0007669"/>
    <property type="project" value="UniProtKB-SubCell"/>
</dbReference>
<comment type="caution">
    <text evidence="7">The sequence shown here is derived from an EMBL/GenBank/DDBJ whole genome shotgun (WGS) entry which is preliminary data.</text>
</comment>
<feature type="transmembrane region" description="Helical" evidence="6">
    <location>
        <begin position="45"/>
        <end position="63"/>
    </location>
</feature>
<dbReference type="GO" id="GO:0022857">
    <property type="term" value="F:transmembrane transporter activity"/>
    <property type="evidence" value="ECO:0007669"/>
    <property type="project" value="InterPro"/>
</dbReference>
<accession>A0A8K0MI51</accession>
<keyword evidence="8" id="KW-1185">Reference proteome</keyword>
<feature type="transmembrane region" description="Helical" evidence="6">
    <location>
        <begin position="170"/>
        <end position="189"/>
    </location>
</feature>
<evidence type="ECO:0000256" key="5">
    <source>
        <dbReference type="ARBA" id="ARBA00023136"/>
    </source>
</evidence>
<evidence type="ECO:0000313" key="8">
    <source>
        <dbReference type="Proteomes" id="UP000796880"/>
    </source>
</evidence>
<feature type="transmembrane region" description="Helical" evidence="6">
    <location>
        <begin position="226"/>
        <end position="246"/>
    </location>
</feature>
<comment type="similarity">
    <text evidence="2">Belongs to the nucleobase:cation symporter-2 (NCS2) (TC 2.A.40) family.</text>
</comment>
<feature type="transmembrane region" description="Helical" evidence="6">
    <location>
        <begin position="328"/>
        <end position="349"/>
    </location>
</feature>
<proteinExistence type="inferred from homology"/>
<dbReference type="AlphaFoldDB" id="A0A8K0MI51"/>
<dbReference type="Pfam" id="PF00860">
    <property type="entry name" value="Xan_ur_permease"/>
    <property type="match status" value="1"/>
</dbReference>
<comment type="subcellular location">
    <subcellularLocation>
        <location evidence="1">Membrane</location>
        <topology evidence="1">Multi-pass membrane protein</topology>
    </subcellularLocation>
</comment>
<evidence type="ECO:0000313" key="7">
    <source>
        <dbReference type="EMBL" id="KAF3446540.1"/>
    </source>
</evidence>
<evidence type="ECO:0000256" key="4">
    <source>
        <dbReference type="ARBA" id="ARBA00022989"/>
    </source>
</evidence>
<feature type="transmembrane region" description="Helical" evidence="6">
    <location>
        <begin position="427"/>
        <end position="443"/>
    </location>
</feature>
<dbReference type="OrthoDB" id="1641903at2759"/>
<feature type="transmembrane region" description="Helical" evidence="6">
    <location>
        <begin position="137"/>
        <end position="158"/>
    </location>
</feature>
<organism evidence="7 8">
    <name type="scientific">Rhamnella rubrinervis</name>
    <dbReference type="NCBI Taxonomy" id="2594499"/>
    <lineage>
        <taxon>Eukaryota</taxon>
        <taxon>Viridiplantae</taxon>
        <taxon>Streptophyta</taxon>
        <taxon>Embryophyta</taxon>
        <taxon>Tracheophyta</taxon>
        <taxon>Spermatophyta</taxon>
        <taxon>Magnoliopsida</taxon>
        <taxon>eudicotyledons</taxon>
        <taxon>Gunneridae</taxon>
        <taxon>Pentapetalae</taxon>
        <taxon>rosids</taxon>
        <taxon>fabids</taxon>
        <taxon>Rosales</taxon>
        <taxon>Rhamnaceae</taxon>
        <taxon>rhamnoid group</taxon>
        <taxon>Rhamneae</taxon>
        <taxon>Rhamnella</taxon>
    </lineage>
</organism>
<protein>
    <recommendedName>
        <fullName evidence="9">Nucleobase-ascorbate transporter 10</fullName>
    </recommendedName>
</protein>
<evidence type="ECO:0000256" key="2">
    <source>
        <dbReference type="ARBA" id="ARBA00008821"/>
    </source>
</evidence>
<feature type="transmembrane region" description="Helical" evidence="6">
    <location>
        <begin position="455"/>
        <end position="478"/>
    </location>
</feature>
<feature type="transmembrane region" description="Helical" evidence="6">
    <location>
        <begin position="395"/>
        <end position="415"/>
    </location>
</feature>
<feature type="transmembrane region" description="Helical" evidence="6">
    <location>
        <begin position="195"/>
        <end position="214"/>
    </location>
</feature>
<keyword evidence="4 6" id="KW-1133">Transmembrane helix</keyword>
<evidence type="ECO:0008006" key="9">
    <source>
        <dbReference type="Google" id="ProtNLM"/>
    </source>
</evidence>
<sequence length="527" mass="57906">MAGGGGGGNQKPEELQAHPVKEQLPGVQYCVNSPPPWLEAVVLGFQHYILTLGTTILIPSMIVPQMGGGNLEKAMVIQTFLFVSGLSTLLQSLFGTRLPTMVVGSYSYVVPTTSILLASRYSAVTDPHEKFMLTMRGIQGALIITACFQMVMGFLGLWRNAVRFLSPLSVVPQIAFAGLGLYHLGFPLLAKCIEVGLPELIIFVFISQYLPHYIQTRIQRCDRYSVLFSVAIVWLYAQLLTSSGVYNNKPANTQNSCRTDHAGLIGAAPWVYIPYPFQWGGPTFNVRDAFAMMAASFVSLFESTGTFFATARYGGATPVPPSVVSRGIGWLGVGVLLNGVFGSLTGTAASVENAGLFALTRVGSRRVSQISAGFMIFFSIFGKFGAFFASIPLPILAAIYCVLFGYVASAGLSFLQFCNLNSFRTKFILGFSFFMGISVPQYFREYYQIDSRSRWFGDIVAVIFMSHTTVAAIVAIILDCTLSRENDSTRKDSNLNWWEKFSLYGSDVRNDEFYALPFRLNKFFPAL</sequence>